<dbReference type="SUPFAM" id="SSF89392">
    <property type="entry name" value="Prokaryotic lipoproteins and lipoprotein localization factors"/>
    <property type="match status" value="1"/>
</dbReference>
<sequence length="260" mass="27083">MLRTFGTAVVAGSTVLMLAACGGAGDTPTEAPASPVEESADTGSGGLDILQKLVGSTEEVTSFRAVSSIQGGEAGEQEVALEQEIRYTASPEPVYEAKSDLMGMEIVTIIHGDEVLMDMGSGWTRTSLSDVGELGVDVSEAVDPGAQVAKLQEAADLSEEGQEEVNGVATTKFAGTLPVSSAIETLPEDVRAATEQEYADAGLTEIPFTLWVDGDDLPRRIVTDMGQSSMTVEYLEFNGDITIELPSEDQITDGGSLLGG</sequence>
<dbReference type="EMBL" id="BSQG01000006">
    <property type="protein sequence ID" value="GLU49280.1"/>
    <property type="molecule type" value="Genomic_DNA"/>
</dbReference>
<comment type="caution">
    <text evidence="3">The sequence shown here is derived from an EMBL/GenBank/DDBJ whole genome shotgun (WGS) entry which is preliminary data.</text>
</comment>
<reference evidence="3" key="1">
    <citation type="submission" date="2023-02" db="EMBL/GenBank/DDBJ databases">
        <title>Nocardiopsis ansamitocini NBRC 112285.</title>
        <authorList>
            <person name="Ichikawa N."/>
            <person name="Sato H."/>
            <person name="Tonouchi N."/>
        </authorList>
    </citation>
    <scope>NUCLEOTIDE SEQUENCE</scope>
    <source>
        <strain evidence="3">NBRC 112285</strain>
    </source>
</reference>
<keyword evidence="2" id="KW-0732">Signal</keyword>
<evidence type="ECO:0000256" key="1">
    <source>
        <dbReference type="SAM" id="MobiDB-lite"/>
    </source>
</evidence>
<dbReference type="Proteomes" id="UP001165092">
    <property type="component" value="Unassembled WGS sequence"/>
</dbReference>
<dbReference type="PROSITE" id="PS51257">
    <property type="entry name" value="PROKAR_LIPOPROTEIN"/>
    <property type="match status" value="1"/>
</dbReference>
<feature type="chain" id="PRO_5040925693" evidence="2">
    <location>
        <begin position="20"/>
        <end position="260"/>
    </location>
</feature>
<accession>A0A9W6UKP9</accession>
<name>A0A9W6UKP9_9ACTN</name>
<evidence type="ECO:0000256" key="2">
    <source>
        <dbReference type="SAM" id="SignalP"/>
    </source>
</evidence>
<dbReference type="RefSeq" id="WP_285760758.1">
    <property type="nucleotide sequence ID" value="NZ_BSQG01000006.1"/>
</dbReference>
<gene>
    <name evidence="3" type="ORF">Nans01_36310</name>
</gene>
<dbReference type="AlphaFoldDB" id="A0A9W6UKP9"/>
<dbReference type="Gene3D" id="2.50.20.20">
    <property type="match status" value="1"/>
</dbReference>
<proteinExistence type="predicted"/>
<organism evidence="3 4">
    <name type="scientific">Nocardiopsis ansamitocini</name>
    <dbReference type="NCBI Taxonomy" id="1670832"/>
    <lineage>
        <taxon>Bacteria</taxon>
        <taxon>Bacillati</taxon>
        <taxon>Actinomycetota</taxon>
        <taxon>Actinomycetes</taxon>
        <taxon>Streptosporangiales</taxon>
        <taxon>Nocardiopsidaceae</taxon>
        <taxon>Nocardiopsis</taxon>
    </lineage>
</organism>
<dbReference type="InterPro" id="IPR029046">
    <property type="entry name" value="LolA/LolB/LppX"/>
</dbReference>
<feature type="region of interest" description="Disordered" evidence="1">
    <location>
        <begin position="24"/>
        <end position="45"/>
    </location>
</feature>
<evidence type="ECO:0000313" key="4">
    <source>
        <dbReference type="Proteomes" id="UP001165092"/>
    </source>
</evidence>
<keyword evidence="4" id="KW-1185">Reference proteome</keyword>
<evidence type="ECO:0000313" key="3">
    <source>
        <dbReference type="EMBL" id="GLU49280.1"/>
    </source>
</evidence>
<keyword evidence="3" id="KW-0449">Lipoprotein</keyword>
<protein>
    <submittedName>
        <fullName evidence="3">Lipoprotein</fullName>
    </submittedName>
</protein>
<feature type="signal peptide" evidence="2">
    <location>
        <begin position="1"/>
        <end position="19"/>
    </location>
</feature>